<organism evidence="2">
    <name type="scientific">Pseudo-nitzschia australis</name>
    <dbReference type="NCBI Taxonomy" id="44445"/>
    <lineage>
        <taxon>Eukaryota</taxon>
        <taxon>Sar</taxon>
        <taxon>Stramenopiles</taxon>
        <taxon>Ochrophyta</taxon>
        <taxon>Bacillariophyta</taxon>
        <taxon>Bacillariophyceae</taxon>
        <taxon>Bacillariophycidae</taxon>
        <taxon>Bacillariales</taxon>
        <taxon>Bacillariaceae</taxon>
        <taxon>Pseudo-nitzschia</taxon>
    </lineage>
</organism>
<evidence type="ECO:0000313" key="2">
    <source>
        <dbReference type="EMBL" id="CAE0716993.1"/>
    </source>
</evidence>
<evidence type="ECO:0000256" key="1">
    <source>
        <dbReference type="SAM" id="MobiDB-lite"/>
    </source>
</evidence>
<name>A0A7S4EJH8_9STRA</name>
<reference evidence="2" key="1">
    <citation type="submission" date="2021-01" db="EMBL/GenBank/DDBJ databases">
        <authorList>
            <person name="Corre E."/>
            <person name="Pelletier E."/>
            <person name="Niang G."/>
            <person name="Scheremetjew M."/>
            <person name="Finn R."/>
            <person name="Kale V."/>
            <person name="Holt S."/>
            <person name="Cochrane G."/>
            <person name="Meng A."/>
            <person name="Brown T."/>
            <person name="Cohen L."/>
        </authorList>
    </citation>
    <scope>NUCLEOTIDE SEQUENCE</scope>
    <source>
        <strain evidence="2">10249 10 AB</strain>
    </source>
</reference>
<protein>
    <submittedName>
        <fullName evidence="2">Uncharacterized protein</fullName>
    </submittedName>
</protein>
<dbReference type="AlphaFoldDB" id="A0A7S4EJH8"/>
<gene>
    <name evidence="2" type="ORF">PAUS00366_LOCUS9745</name>
</gene>
<sequence length="328" mass="36676">MSKSIVASAASRCCNQLQLANFFSSAMSLSSPSLLTLTSTSTSTSTRAFSKAAFTFTTSRASIATRTKNTTILAMANNSSINTNSSSSIGNNSDIVRRSMAINRKVIDAKNARRLKIQQKKKKNANKPAAAVASTEDASDEPDKNSPFLQHQEWVKFQQSITVEGFQTGQTTTATALKKSRGGKQARRKREKELARLGAFSESDENISAVAQKFPAIRYSPEETAELLKQAYATLPERTGKRGTRNLKRQAERWRRVRKIRSDYKAHILQAHHRRMEARNYKRERTKDMKEDAKGLREKDLDYQGAVLKRWMENLEESGIATTTTSAK</sequence>
<proteinExistence type="predicted"/>
<feature type="region of interest" description="Disordered" evidence="1">
    <location>
        <begin position="117"/>
        <end position="145"/>
    </location>
</feature>
<accession>A0A7S4EJH8</accession>
<dbReference type="EMBL" id="HBIX01013167">
    <property type="protein sequence ID" value="CAE0716993.1"/>
    <property type="molecule type" value="Transcribed_RNA"/>
</dbReference>